<proteinExistence type="inferred from homology"/>
<evidence type="ECO:0000256" key="4">
    <source>
        <dbReference type="ARBA" id="ARBA00011245"/>
    </source>
</evidence>
<dbReference type="Proteomes" id="UP000094336">
    <property type="component" value="Unassembled WGS sequence"/>
</dbReference>
<comment type="similarity">
    <text evidence="3">Belongs to the EXO5 family.</text>
</comment>
<sequence>MPAASNLRARPLHAFRRCRHSTSLTSERLRFAQVNAESVVLRVPKDRQIAVGPPGQAMDQSYRDHSIIDKYMAWVSAQMTVANAKRVKSGSTRKRVAMKAISKAPNKLREPSAEANRDHSTVYARLASSFQTTGSGYIAPIYLDTAVTPFHKLCSDIPGDLPNGRLSYASHPRLSITKMVPKYCELRDTFEIFGEVPRLTTVRMTDGTQIHEYFENVTYPEQARLTGLLEKYRPALQSKTGSSTDLLSSTALEMARTIARLQGLFTRGQAREVNLYGFIDSQTCRFVEPSQHQDSDSVFIGGIIDQLTLETKREVSVYDETPSLYSGCEEWRYNLLEFFNRAPAIIEECKDEYELCVTDIKTRRNKFIPIDPVQVQSAEYQVYYYRKMLGLLGAQGQHTYGILLSAAQRKNLDIDEPVDDWTMLELSVRHPELFHDRQLLEKGAPIGFTPYDQHQKRSQSLSVGIDWSSLEMEKFSTEFAKLSNSAAYSVDILQPWRYRFTLRHLAARLAQMYGLLPPFLPPESKCNVEYYVGKSLFKAKHYQYDEGALGVQMHDAVDFWYGRRQPRGVELARVGVCKSCEFKNVCESNRVLEEKKAQTADVSV</sequence>
<dbReference type="GO" id="GO:0036297">
    <property type="term" value="P:interstrand cross-link repair"/>
    <property type="evidence" value="ECO:0007669"/>
    <property type="project" value="TreeGrafter"/>
</dbReference>
<dbReference type="Pfam" id="PF09810">
    <property type="entry name" value="Exo5"/>
    <property type="match status" value="1"/>
</dbReference>
<dbReference type="GO" id="GO:0045145">
    <property type="term" value="F:single-stranded DNA 5'-3' DNA exonuclease activity"/>
    <property type="evidence" value="ECO:0007669"/>
    <property type="project" value="InterPro"/>
</dbReference>
<dbReference type="InterPro" id="IPR019190">
    <property type="entry name" value="EXOV"/>
</dbReference>
<evidence type="ECO:0000256" key="7">
    <source>
        <dbReference type="ARBA" id="ARBA00022722"/>
    </source>
</evidence>
<dbReference type="GO" id="GO:0051539">
    <property type="term" value="F:4 iron, 4 sulfur cluster binding"/>
    <property type="evidence" value="ECO:0007669"/>
    <property type="project" value="UniProtKB-KW"/>
</dbReference>
<evidence type="ECO:0000256" key="9">
    <source>
        <dbReference type="ARBA" id="ARBA00023004"/>
    </source>
</evidence>
<evidence type="ECO:0000256" key="11">
    <source>
        <dbReference type="ARBA" id="ARBA00030412"/>
    </source>
</evidence>
<name>A0A1E3QY73_9ASCO</name>
<comment type="subunit">
    <text evidence="4">Monomer.</text>
</comment>
<gene>
    <name evidence="12" type="ORF">BABINDRAFT_159143</name>
</gene>
<dbReference type="STRING" id="984486.A0A1E3QY73"/>
<organism evidence="12 13">
    <name type="scientific">Babjeviella inositovora NRRL Y-12698</name>
    <dbReference type="NCBI Taxonomy" id="984486"/>
    <lineage>
        <taxon>Eukaryota</taxon>
        <taxon>Fungi</taxon>
        <taxon>Dikarya</taxon>
        <taxon>Ascomycota</taxon>
        <taxon>Saccharomycotina</taxon>
        <taxon>Pichiomycetes</taxon>
        <taxon>Serinales incertae sedis</taxon>
        <taxon>Babjeviella</taxon>
    </lineage>
</organism>
<evidence type="ECO:0000256" key="10">
    <source>
        <dbReference type="ARBA" id="ARBA00023014"/>
    </source>
</evidence>
<keyword evidence="10" id="KW-0411">Iron-sulfur</keyword>
<keyword evidence="13" id="KW-1185">Reference proteome</keyword>
<evidence type="ECO:0000313" key="12">
    <source>
        <dbReference type="EMBL" id="ODQ82585.1"/>
    </source>
</evidence>
<evidence type="ECO:0000256" key="3">
    <source>
        <dbReference type="ARBA" id="ARBA00009797"/>
    </source>
</evidence>
<keyword evidence="7" id="KW-0540">Nuclease</keyword>
<dbReference type="OrthoDB" id="354769at2759"/>
<comment type="cofactor">
    <cofactor evidence="1">
        <name>Mg(2+)</name>
        <dbReference type="ChEBI" id="CHEBI:18420"/>
    </cofactor>
</comment>
<dbReference type="GO" id="GO:0005634">
    <property type="term" value="C:nucleus"/>
    <property type="evidence" value="ECO:0007669"/>
    <property type="project" value="TreeGrafter"/>
</dbReference>
<keyword evidence="9" id="KW-0408">Iron</keyword>
<evidence type="ECO:0000256" key="8">
    <source>
        <dbReference type="ARBA" id="ARBA00022839"/>
    </source>
</evidence>
<dbReference type="GeneID" id="30145341"/>
<dbReference type="AlphaFoldDB" id="A0A1E3QY73"/>
<evidence type="ECO:0000256" key="6">
    <source>
        <dbReference type="ARBA" id="ARBA00022485"/>
    </source>
</evidence>
<dbReference type="GO" id="GO:0005739">
    <property type="term" value="C:mitochondrion"/>
    <property type="evidence" value="ECO:0007669"/>
    <property type="project" value="TreeGrafter"/>
</dbReference>
<evidence type="ECO:0000313" key="13">
    <source>
        <dbReference type="Proteomes" id="UP000094336"/>
    </source>
</evidence>
<evidence type="ECO:0000256" key="5">
    <source>
        <dbReference type="ARBA" id="ARBA00013561"/>
    </source>
</evidence>
<dbReference type="PANTHER" id="PTHR14464">
    <property type="entry name" value="EXONUCLEASE V"/>
    <property type="match status" value="1"/>
</dbReference>
<keyword evidence="6" id="KW-0004">4Fe-4S</keyword>
<dbReference type="EMBL" id="KV454426">
    <property type="protein sequence ID" value="ODQ82585.1"/>
    <property type="molecule type" value="Genomic_DNA"/>
</dbReference>
<protein>
    <recommendedName>
        <fullName evidence="5">Exonuclease V, mitochondrial</fullName>
    </recommendedName>
    <alternativeName>
        <fullName evidence="11">Defects in morphology protein 1</fullName>
    </alternativeName>
</protein>
<keyword evidence="8" id="KW-0378">Hydrolase</keyword>
<reference evidence="13" key="1">
    <citation type="submission" date="2016-05" db="EMBL/GenBank/DDBJ databases">
        <title>Comparative genomics of biotechnologically important yeasts.</title>
        <authorList>
            <consortium name="DOE Joint Genome Institute"/>
            <person name="Riley R."/>
            <person name="Haridas S."/>
            <person name="Wolfe K.H."/>
            <person name="Lopes M.R."/>
            <person name="Hittinger C.T."/>
            <person name="Goker M."/>
            <person name="Salamov A."/>
            <person name="Wisecaver J."/>
            <person name="Long T.M."/>
            <person name="Aerts A.L."/>
            <person name="Barry K."/>
            <person name="Choi C."/>
            <person name="Clum A."/>
            <person name="Coughlan A.Y."/>
            <person name="Deshpande S."/>
            <person name="Douglass A.P."/>
            <person name="Hanson S.J."/>
            <person name="Klenk H.-P."/>
            <person name="Labutti K."/>
            <person name="Lapidus A."/>
            <person name="Lindquist E."/>
            <person name="Lipzen A."/>
            <person name="Meier-Kolthoff J.P."/>
            <person name="Ohm R.A."/>
            <person name="Otillar R.P."/>
            <person name="Pangilinan J."/>
            <person name="Peng Y."/>
            <person name="Rokas A."/>
            <person name="Rosa C.A."/>
            <person name="Scheuner C."/>
            <person name="Sibirny A.A."/>
            <person name="Slot J.C."/>
            <person name="Stielow J.B."/>
            <person name="Sun H."/>
            <person name="Kurtzman C.P."/>
            <person name="Blackwell M."/>
            <person name="Grigoriev I.V."/>
            <person name="Jeffries T.W."/>
        </authorList>
    </citation>
    <scope>NUCLEOTIDE SEQUENCE [LARGE SCALE GENOMIC DNA]</scope>
    <source>
        <strain evidence="13">NRRL Y-12698</strain>
    </source>
</reference>
<keyword evidence="6" id="KW-0479">Metal-binding</keyword>
<evidence type="ECO:0000256" key="2">
    <source>
        <dbReference type="ARBA" id="ARBA00001966"/>
    </source>
</evidence>
<accession>A0A1E3QY73</accession>
<evidence type="ECO:0000256" key="1">
    <source>
        <dbReference type="ARBA" id="ARBA00001946"/>
    </source>
</evidence>
<dbReference type="RefSeq" id="XP_018987913.1">
    <property type="nucleotide sequence ID" value="XM_019127488.1"/>
</dbReference>
<dbReference type="PANTHER" id="PTHR14464:SF4">
    <property type="entry name" value="EXONUCLEASE V"/>
    <property type="match status" value="1"/>
</dbReference>
<keyword evidence="8" id="KW-0269">Exonuclease</keyword>
<comment type="cofactor">
    <cofactor evidence="2">
        <name>[4Fe-4S] cluster</name>
        <dbReference type="ChEBI" id="CHEBI:49883"/>
    </cofactor>
</comment>